<keyword evidence="1" id="KW-1185">Reference proteome</keyword>
<reference evidence="2" key="1">
    <citation type="submission" date="2022-11" db="UniProtKB">
        <authorList>
            <consortium name="WormBaseParasite"/>
        </authorList>
    </citation>
    <scope>IDENTIFICATION</scope>
</reference>
<evidence type="ECO:0000313" key="2">
    <source>
        <dbReference type="WBParaSite" id="PSAMB.scaffold12378size2793.g34824.t1"/>
    </source>
</evidence>
<evidence type="ECO:0000313" key="1">
    <source>
        <dbReference type="Proteomes" id="UP000887566"/>
    </source>
</evidence>
<sequence length="242" mass="26067">SGGRGSSETALRSGLILCAFRPNPRRPASSDLALLARVKGNIVFFADIANTKKSRAISAHKPLSRLGPGPDGGGTKRANCQTSLETRIVGERAQDESKTSDDEWKVVVARYLCGAEHRRGGCVEGGGGQRSSRGQTCYPFHPLPVTGAPLNEAAMDSERVVRSYCRPFSNGATHHIVRSPFPAVHQADDRDDRDSVRLSMLNRASACHPEHDNRSPFNAQLEHATPPSALVAAATLARRQPQ</sequence>
<organism evidence="1 2">
    <name type="scientific">Plectus sambesii</name>
    <dbReference type="NCBI Taxonomy" id="2011161"/>
    <lineage>
        <taxon>Eukaryota</taxon>
        <taxon>Metazoa</taxon>
        <taxon>Ecdysozoa</taxon>
        <taxon>Nematoda</taxon>
        <taxon>Chromadorea</taxon>
        <taxon>Plectida</taxon>
        <taxon>Plectina</taxon>
        <taxon>Plectoidea</taxon>
        <taxon>Plectidae</taxon>
        <taxon>Plectus</taxon>
    </lineage>
</organism>
<protein>
    <submittedName>
        <fullName evidence="2">Uncharacterized protein</fullName>
    </submittedName>
</protein>
<name>A0A914UTD3_9BILA</name>
<accession>A0A914UTD3</accession>
<dbReference type="AlphaFoldDB" id="A0A914UTD3"/>
<dbReference type="Proteomes" id="UP000887566">
    <property type="component" value="Unplaced"/>
</dbReference>
<proteinExistence type="predicted"/>
<dbReference type="WBParaSite" id="PSAMB.scaffold12378size2793.g34824.t1">
    <property type="protein sequence ID" value="PSAMB.scaffold12378size2793.g34824.t1"/>
    <property type="gene ID" value="PSAMB.scaffold12378size2793.g34824"/>
</dbReference>